<evidence type="ECO:0000313" key="1">
    <source>
        <dbReference type="EMBL" id="OAZ04841.1"/>
    </source>
</evidence>
<dbReference type="PATRIC" id="fig|29536.5.peg.714"/>
<gene>
    <name evidence="1" type="ORF">FLB_06890</name>
</gene>
<organism evidence="1 2">
    <name type="scientific">Flavobacterium succinicans</name>
    <dbReference type="NCBI Taxonomy" id="29536"/>
    <lineage>
        <taxon>Bacteria</taxon>
        <taxon>Pseudomonadati</taxon>
        <taxon>Bacteroidota</taxon>
        <taxon>Flavobacteriia</taxon>
        <taxon>Flavobacteriales</taxon>
        <taxon>Flavobacteriaceae</taxon>
        <taxon>Flavobacterium</taxon>
    </lineage>
</organism>
<name>A0A199XUC4_9FLAO</name>
<keyword evidence="2" id="KW-1185">Reference proteome</keyword>
<proteinExistence type="predicted"/>
<dbReference type="AlphaFoldDB" id="A0A199XUC4"/>
<reference evidence="1 2" key="1">
    <citation type="submission" date="2016-06" db="EMBL/GenBank/DDBJ databases">
        <title>Draft genome sequence of Flavobacterium succinicans strain DD5b.</title>
        <authorList>
            <person name="Poehlein A."/>
            <person name="Daniel R."/>
            <person name="Simeonova D.D."/>
        </authorList>
    </citation>
    <scope>NUCLEOTIDE SEQUENCE [LARGE SCALE GENOMIC DNA]</scope>
    <source>
        <strain evidence="1 2">DD5b</strain>
    </source>
</reference>
<sequence length="142" mass="16733">MIKFIKKMFLKESNNKVLSVPKSSCETNSEREILTEKFFRNLELVENFKKIYKNYCDINNKWNSPAFADSSITNRQYYETIKKVSEEEYSDAQCEAVKVVEIHENSVKDYIKSLDSQYDNLKLLFEEIKVDNPNSTGIYLDN</sequence>
<accession>A0A199XUC4</accession>
<dbReference type="Proteomes" id="UP000093807">
    <property type="component" value="Unassembled WGS sequence"/>
</dbReference>
<comment type="caution">
    <text evidence="1">The sequence shown here is derived from an EMBL/GenBank/DDBJ whole genome shotgun (WGS) entry which is preliminary data.</text>
</comment>
<protein>
    <submittedName>
        <fullName evidence="1">Uncharacterized protein</fullName>
    </submittedName>
</protein>
<dbReference type="EMBL" id="JMTM01000017">
    <property type="protein sequence ID" value="OAZ04841.1"/>
    <property type="molecule type" value="Genomic_DNA"/>
</dbReference>
<evidence type="ECO:0000313" key="2">
    <source>
        <dbReference type="Proteomes" id="UP000093807"/>
    </source>
</evidence>